<accession>A0A1X6NXM1</accession>
<dbReference type="InterPro" id="IPR000164">
    <property type="entry name" value="Histone_H3/CENP-A"/>
</dbReference>
<reference evidence="10 11" key="1">
    <citation type="submission" date="2017-03" db="EMBL/GenBank/DDBJ databases">
        <title>WGS assembly of Porphyra umbilicalis.</title>
        <authorList>
            <person name="Brawley S.H."/>
            <person name="Blouin N.A."/>
            <person name="Ficko-Blean E."/>
            <person name="Wheeler G.L."/>
            <person name="Lohr M."/>
            <person name="Goodson H.V."/>
            <person name="Jenkins J.W."/>
            <person name="Blaby-Haas C.E."/>
            <person name="Helliwell K.E."/>
            <person name="Chan C."/>
            <person name="Marriage T."/>
            <person name="Bhattacharya D."/>
            <person name="Klein A.S."/>
            <person name="Badis Y."/>
            <person name="Brodie J."/>
            <person name="Cao Y."/>
            <person name="Collen J."/>
            <person name="Dittami S.M."/>
            <person name="Gachon C.M."/>
            <person name="Green B.R."/>
            <person name="Karpowicz S."/>
            <person name="Kim J.W."/>
            <person name="Kudahl U."/>
            <person name="Lin S."/>
            <person name="Michel G."/>
            <person name="Mittag M."/>
            <person name="Olson B.J."/>
            <person name="Pangilinan J."/>
            <person name="Peng Y."/>
            <person name="Qiu H."/>
            <person name="Shu S."/>
            <person name="Singer J.T."/>
            <person name="Smith A.G."/>
            <person name="Sprecher B.N."/>
            <person name="Wagner V."/>
            <person name="Wang W."/>
            <person name="Wang Z.-Y."/>
            <person name="Yan J."/>
            <person name="Yarish C."/>
            <person name="Zoeuner-Riek S."/>
            <person name="Zhuang Y."/>
            <person name="Zou Y."/>
            <person name="Lindquist E.A."/>
            <person name="Grimwood J."/>
            <person name="Barry K."/>
            <person name="Rokhsar D.S."/>
            <person name="Schmutz J."/>
            <person name="Stiller J.W."/>
            <person name="Grossman A.R."/>
            <person name="Prochnik S.E."/>
        </authorList>
    </citation>
    <scope>NUCLEOTIDE SEQUENCE [LARGE SCALE GENOMIC DNA]</scope>
    <source>
        <strain evidence="10">4086291</strain>
    </source>
</reference>
<organism evidence="10 11">
    <name type="scientific">Porphyra umbilicalis</name>
    <name type="common">Purple laver</name>
    <name type="synonym">Red alga</name>
    <dbReference type="NCBI Taxonomy" id="2786"/>
    <lineage>
        <taxon>Eukaryota</taxon>
        <taxon>Rhodophyta</taxon>
        <taxon>Bangiophyceae</taxon>
        <taxon>Bangiales</taxon>
        <taxon>Bangiaceae</taxon>
        <taxon>Porphyra</taxon>
    </lineage>
</organism>
<dbReference type="PRINTS" id="PR00622">
    <property type="entry name" value="HISTONEH3"/>
</dbReference>
<keyword evidence="11" id="KW-1185">Reference proteome</keyword>
<dbReference type="PANTHER" id="PTHR11426">
    <property type="entry name" value="HISTONE H3"/>
    <property type="match status" value="1"/>
</dbReference>
<dbReference type="GO" id="GO:0030527">
    <property type="term" value="F:structural constituent of chromatin"/>
    <property type="evidence" value="ECO:0007669"/>
    <property type="project" value="InterPro"/>
</dbReference>
<dbReference type="Proteomes" id="UP000218209">
    <property type="component" value="Unassembled WGS sequence"/>
</dbReference>
<evidence type="ECO:0000313" key="11">
    <source>
        <dbReference type="Proteomes" id="UP000218209"/>
    </source>
</evidence>
<proteinExistence type="inferred from homology"/>
<dbReference type="FunFam" id="1.10.20.10:FF:000085">
    <property type="entry name" value="Histone H3.2"/>
    <property type="match status" value="1"/>
</dbReference>
<dbReference type="InterPro" id="IPR007125">
    <property type="entry name" value="H2A/H2B/H3"/>
</dbReference>
<feature type="domain" description="Core Histone H2A/H2B/H3" evidence="9">
    <location>
        <begin position="43"/>
        <end position="130"/>
    </location>
</feature>
<dbReference type="CDD" id="cd22911">
    <property type="entry name" value="HFD_H3"/>
    <property type="match status" value="1"/>
</dbReference>
<dbReference type="GO" id="GO:0005634">
    <property type="term" value="C:nucleus"/>
    <property type="evidence" value="ECO:0007669"/>
    <property type="project" value="UniProtKB-SubCell"/>
</dbReference>
<evidence type="ECO:0000256" key="2">
    <source>
        <dbReference type="ARBA" id="ARBA00004286"/>
    </source>
</evidence>
<comment type="subcellular location">
    <subcellularLocation>
        <location evidence="2">Chromosome</location>
    </subcellularLocation>
    <subcellularLocation>
        <location evidence="1">Nucleus</location>
    </subcellularLocation>
</comment>
<keyword evidence="7" id="KW-0544">Nucleosome core</keyword>
<evidence type="ECO:0000256" key="8">
    <source>
        <dbReference type="SAM" id="MobiDB-lite"/>
    </source>
</evidence>
<dbReference type="OrthoDB" id="420022at2759"/>
<evidence type="ECO:0000256" key="6">
    <source>
        <dbReference type="ARBA" id="ARBA00023242"/>
    </source>
</evidence>
<evidence type="ECO:0000256" key="4">
    <source>
        <dbReference type="ARBA" id="ARBA00022454"/>
    </source>
</evidence>
<dbReference type="GO" id="GO:0046982">
    <property type="term" value="F:protein heterodimerization activity"/>
    <property type="evidence" value="ECO:0007669"/>
    <property type="project" value="InterPro"/>
</dbReference>
<dbReference type="Gene3D" id="1.10.20.10">
    <property type="entry name" value="Histone, subunit A"/>
    <property type="match status" value="1"/>
</dbReference>
<evidence type="ECO:0000259" key="9">
    <source>
        <dbReference type="Pfam" id="PF00125"/>
    </source>
</evidence>
<sequence>MARTKNTARRTPPPPPKPRGAVIGPNGVTRKLAPGAGGIRYRPGTIALRHIRTYQKADAPLLSKLPFKRLVQETAHDVGFDLLIRPTAVAVLQEAAEAYLVQLFEDSNLCAKHANRKTVTVRDMMLARRLRDGRV</sequence>
<keyword evidence="6" id="KW-0539">Nucleus</keyword>
<evidence type="ECO:0000313" key="10">
    <source>
        <dbReference type="EMBL" id="OSX73374.1"/>
    </source>
</evidence>
<evidence type="ECO:0000256" key="7">
    <source>
        <dbReference type="ARBA" id="ARBA00023269"/>
    </source>
</evidence>
<evidence type="ECO:0000256" key="5">
    <source>
        <dbReference type="ARBA" id="ARBA00023125"/>
    </source>
</evidence>
<feature type="region of interest" description="Disordered" evidence="8">
    <location>
        <begin position="1"/>
        <end position="26"/>
    </location>
</feature>
<evidence type="ECO:0000256" key="1">
    <source>
        <dbReference type="ARBA" id="ARBA00004123"/>
    </source>
</evidence>
<protein>
    <recommendedName>
        <fullName evidence="9">Core Histone H2A/H2B/H3 domain-containing protein</fullName>
    </recommendedName>
</protein>
<evidence type="ECO:0000256" key="3">
    <source>
        <dbReference type="ARBA" id="ARBA00010343"/>
    </source>
</evidence>
<dbReference type="GO" id="GO:0000786">
    <property type="term" value="C:nucleosome"/>
    <property type="evidence" value="ECO:0007669"/>
    <property type="project" value="UniProtKB-KW"/>
</dbReference>
<dbReference type="SMART" id="SM00428">
    <property type="entry name" value="H3"/>
    <property type="match status" value="1"/>
</dbReference>
<dbReference type="InterPro" id="IPR009072">
    <property type="entry name" value="Histone-fold"/>
</dbReference>
<dbReference type="SUPFAM" id="SSF47113">
    <property type="entry name" value="Histone-fold"/>
    <property type="match status" value="1"/>
</dbReference>
<keyword evidence="4" id="KW-0158">Chromosome</keyword>
<comment type="similarity">
    <text evidence="3">Belongs to the histone H3 family.</text>
</comment>
<dbReference type="GO" id="GO:0003677">
    <property type="term" value="F:DNA binding"/>
    <property type="evidence" value="ECO:0007669"/>
    <property type="project" value="UniProtKB-KW"/>
</dbReference>
<dbReference type="EMBL" id="KV919000">
    <property type="protein sequence ID" value="OSX73374.1"/>
    <property type="molecule type" value="Genomic_DNA"/>
</dbReference>
<keyword evidence="5" id="KW-0238">DNA-binding</keyword>
<gene>
    <name evidence="10" type="ORF">BU14_0353s0018</name>
</gene>
<name>A0A1X6NXM1_PORUM</name>
<dbReference type="AlphaFoldDB" id="A0A1X6NXM1"/>
<dbReference type="Pfam" id="PF00125">
    <property type="entry name" value="Histone"/>
    <property type="match status" value="1"/>
</dbReference>